<accession>A0ABW5PJB3</accession>
<gene>
    <name evidence="1" type="ORF">ACFSUF_19645</name>
</gene>
<keyword evidence="2" id="KW-1185">Reference proteome</keyword>
<sequence length="41" mass="4578">MRERAGTGQTIGWKTPGKKREVEGLTMCHAPKSVIPKNVWV</sequence>
<name>A0ABW5PJB3_9BACL</name>
<comment type="caution">
    <text evidence="1">The sequence shown here is derived from an EMBL/GenBank/DDBJ whole genome shotgun (WGS) entry which is preliminary data.</text>
</comment>
<evidence type="ECO:0000313" key="2">
    <source>
        <dbReference type="Proteomes" id="UP001597541"/>
    </source>
</evidence>
<protein>
    <submittedName>
        <fullName evidence="1">Uncharacterized protein</fullName>
    </submittedName>
</protein>
<proteinExistence type="predicted"/>
<evidence type="ECO:0000313" key="1">
    <source>
        <dbReference type="EMBL" id="MFD2614629.1"/>
    </source>
</evidence>
<dbReference type="EMBL" id="JBHUME010000013">
    <property type="protein sequence ID" value="MFD2614629.1"/>
    <property type="molecule type" value="Genomic_DNA"/>
</dbReference>
<dbReference type="RefSeq" id="WP_377605685.1">
    <property type="nucleotide sequence ID" value="NZ_JBHUME010000013.1"/>
</dbReference>
<reference evidence="2" key="1">
    <citation type="journal article" date="2019" name="Int. J. Syst. Evol. Microbiol.">
        <title>The Global Catalogue of Microorganisms (GCM) 10K type strain sequencing project: providing services to taxonomists for standard genome sequencing and annotation.</title>
        <authorList>
            <consortium name="The Broad Institute Genomics Platform"/>
            <consortium name="The Broad Institute Genome Sequencing Center for Infectious Disease"/>
            <person name="Wu L."/>
            <person name="Ma J."/>
        </authorList>
    </citation>
    <scope>NUCLEOTIDE SEQUENCE [LARGE SCALE GENOMIC DNA]</scope>
    <source>
        <strain evidence="2">KCTC 3950</strain>
    </source>
</reference>
<dbReference type="Proteomes" id="UP001597541">
    <property type="component" value="Unassembled WGS sequence"/>
</dbReference>
<organism evidence="1 2">
    <name type="scientific">Paenibacillus gansuensis</name>
    <dbReference type="NCBI Taxonomy" id="306542"/>
    <lineage>
        <taxon>Bacteria</taxon>
        <taxon>Bacillati</taxon>
        <taxon>Bacillota</taxon>
        <taxon>Bacilli</taxon>
        <taxon>Bacillales</taxon>
        <taxon>Paenibacillaceae</taxon>
        <taxon>Paenibacillus</taxon>
    </lineage>
</organism>